<dbReference type="Gene3D" id="3.40.120.10">
    <property type="entry name" value="Alpha-D-Glucose-1,6-Bisphosphate, subunit A, domain 3"/>
    <property type="match status" value="3"/>
</dbReference>
<evidence type="ECO:0000256" key="2">
    <source>
        <dbReference type="ARBA" id="ARBA00010231"/>
    </source>
</evidence>
<dbReference type="PROSITE" id="PS00710">
    <property type="entry name" value="PGM_PMM"/>
    <property type="match status" value="1"/>
</dbReference>
<keyword evidence="6 12" id="KW-0413">Isomerase</keyword>
<dbReference type="AlphaFoldDB" id="A0AAE4AMB3"/>
<protein>
    <submittedName>
        <fullName evidence="12">Phosphoglucomutase</fullName>
        <ecNumber evidence="12">5.4.2.2</ecNumber>
    </submittedName>
</protein>
<dbReference type="Pfam" id="PF02879">
    <property type="entry name" value="PGM_PMM_II"/>
    <property type="match status" value="1"/>
</dbReference>
<evidence type="ECO:0000313" key="13">
    <source>
        <dbReference type="Proteomes" id="UP001238163"/>
    </source>
</evidence>
<comment type="similarity">
    <text evidence="2 7">Belongs to the phosphohexose mutase family.</text>
</comment>
<dbReference type="GO" id="GO:0004614">
    <property type="term" value="F:phosphoglucomutase activity"/>
    <property type="evidence" value="ECO:0007669"/>
    <property type="project" value="UniProtKB-EC"/>
</dbReference>
<keyword evidence="3" id="KW-0597">Phosphoprotein</keyword>
<dbReference type="RefSeq" id="WP_307260469.1">
    <property type="nucleotide sequence ID" value="NZ_JAUSVL010000001.1"/>
</dbReference>
<evidence type="ECO:0000256" key="3">
    <source>
        <dbReference type="ARBA" id="ARBA00022553"/>
    </source>
</evidence>
<dbReference type="InterPro" id="IPR005843">
    <property type="entry name" value="A-D-PHexomutase_C"/>
</dbReference>
<dbReference type="Pfam" id="PF02880">
    <property type="entry name" value="PGM_PMM_III"/>
    <property type="match status" value="1"/>
</dbReference>
<keyword evidence="4 7" id="KW-0479">Metal-binding</keyword>
<accession>A0AAE4AMB3</accession>
<dbReference type="InterPro" id="IPR005846">
    <property type="entry name" value="A-D-PHexomutase_a/b/a-III"/>
</dbReference>
<evidence type="ECO:0000259" key="9">
    <source>
        <dbReference type="Pfam" id="PF02878"/>
    </source>
</evidence>
<feature type="domain" description="Alpha-D-phosphohexomutase alpha/beta/alpha" evidence="10">
    <location>
        <begin position="210"/>
        <end position="315"/>
    </location>
</feature>
<dbReference type="EC" id="5.4.2.2" evidence="12"/>
<evidence type="ECO:0000259" key="10">
    <source>
        <dbReference type="Pfam" id="PF02879"/>
    </source>
</evidence>
<proteinExistence type="inferred from homology"/>
<dbReference type="CDD" id="cd05801">
    <property type="entry name" value="PGM_like3"/>
    <property type="match status" value="1"/>
</dbReference>
<organism evidence="12 13">
    <name type="scientific">Oligosphaera ethanolica</name>
    <dbReference type="NCBI Taxonomy" id="760260"/>
    <lineage>
        <taxon>Bacteria</taxon>
        <taxon>Pseudomonadati</taxon>
        <taxon>Lentisphaerota</taxon>
        <taxon>Oligosphaeria</taxon>
        <taxon>Oligosphaerales</taxon>
        <taxon>Oligosphaeraceae</taxon>
        <taxon>Oligosphaera</taxon>
    </lineage>
</organism>
<dbReference type="InterPro" id="IPR016055">
    <property type="entry name" value="A-D-PHexomutase_a/b/a-I/II/III"/>
</dbReference>
<dbReference type="GO" id="GO:0000287">
    <property type="term" value="F:magnesium ion binding"/>
    <property type="evidence" value="ECO:0007669"/>
    <property type="project" value="InterPro"/>
</dbReference>
<feature type="domain" description="Alpha-D-phosphohexomutase alpha/beta/alpha" evidence="9">
    <location>
        <begin position="39"/>
        <end position="178"/>
    </location>
</feature>
<evidence type="ECO:0000256" key="5">
    <source>
        <dbReference type="ARBA" id="ARBA00022842"/>
    </source>
</evidence>
<dbReference type="Gene3D" id="3.30.310.50">
    <property type="entry name" value="Alpha-D-phosphohexomutase, C-terminal domain"/>
    <property type="match status" value="1"/>
</dbReference>
<dbReference type="InterPro" id="IPR045244">
    <property type="entry name" value="PGM"/>
</dbReference>
<dbReference type="GO" id="GO:0005975">
    <property type="term" value="P:carbohydrate metabolic process"/>
    <property type="evidence" value="ECO:0007669"/>
    <property type="project" value="InterPro"/>
</dbReference>
<gene>
    <name evidence="12" type="ORF">J3R75_001241</name>
</gene>
<comment type="caution">
    <text evidence="12">The sequence shown here is derived from an EMBL/GenBank/DDBJ whole genome shotgun (WGS) entry which is preliminary data.</text>
</comment>
<dbReference type="GO" id="GO:0005829">
    <property type="term" value="C:cytosol"/>
    <property type="evidence" value="ECO:0007669"/>
    <property type="project" value="TreeGrafter"/>
</dbReference>
<evidence type="ECO:0000313" key="12">
    <source>
        <dbReference type="EMBL" id="MDQ0289134.1"/>
    </source>
</evidence>
<dbReference type="EMBL" id="JAUSVL010000001">
    <property type="protein sequence ID" value="MDQ0289134.1"/>
    <property type="molecule type" value="Genomic_DNA"/>
</dbReference>
<feature type="domain" description="Alpha-D-phosphohexomutase alpha/beta/alpha" evidence="11">
    <location>
        <begin position="321"/>
        <end position="440"/>
    </location>
</feature>
<dbReference type="Pfam" id="PF00408">
    <property type="entry name" value="PGM_PMM_IV"/>
    <property type="match status" value="1"/>
</dbReference>
<dbReference type="InterPro" id="IPR036900">
    <property type="entry name" value="A-D-PHexomutase_C_sf"/>
</dbReference>
<evidence type="ECO:0000259" key="8">
    <source>
        <dbReference type="Pfam" id="PF00408"/>
    </source>
</evidence>
<evidence type="ECO:0000256" key="6">
    <source>
        <dbReference type="ARBA" id="ARBA00023235"/>
    </source>
</evidence>
<sequence length="541" mass="58361">MHHNLAGKPVPPDMLVNLPRLVSLYYATQPDYEQPEQRVVFGTSGHRGSSLNGSFTESHILAITQAVCDYRRQAGIDGPLFLGMDTHALSEPAHSSALCVLAANGIQTRIARDHDFTPTPVVSHTILGYNRGRKEGLADGIVITPSHNPPEDGGIKYNPTHGGPAESAMTKWIASAANVYLKNGNADVKRVGLAQAVAADCVQEYDYRTPYIADLDAIIDMTAIRRAGIRIGADALGGAGINYWRAIAECYGLDITIINGHADPSFRFMRLDHDGRVRMDCSSAFAMGSLIRLRNDYDIAFGNDPDFDRHGIVTPSAGLMNPNHYLAVAIQYLFSTRTAWPRQAGVGKSVVSSCMIDKVAAKLGRRLVEVPVGFKWFVSGLLDSSLGFGGEESAGASFLRKNGQVWTTDKDGFILALLAAEITAVTGRDPAEHYQDLVAEFGETFYGRIDSRATPEQKARLAALKPEDIRATTLGGDPITAKLTRAAGNQADIGGLKLCTAHGWVAIRPSGTENTMKVYAESTISAKHLKQLQEEAAALID</sequence>
<keyword evidence="13" id="KW-1185">Reference proteome</keyword>
<dbReference type="SUPFAM" id="SSF53738">
    <property type="entry name" value="Phosphoglucomutase, first 3 domains"/>
    <property type="match status" value="3"/>
</dbReference>
<evidence type="ECO:0000256" key="4">
    <source>
        <dbReference type="ARBA" id="ARBA00022723"/>
    </source>
</evidence>
<name>A0AAE4AMB3_9BACT</name>
<evidence type="ECO:0000256" key="7">
    <source>
        <dbReference type="RuleBase" id="RU004326"/>
    </source>
</evidence>
<dbReference type="Pfam" id="PF02878">
    <property type="entry name" value="PGM_PMM_I"/>
    <property type="match status" value="1"/>
</dbReference>
<dbReference type="InterPro" id="IPR005852">
    <property type="entry name" value="PGM_a-D-Glc-sp"/>
</dbReference>
<comment type="cofactor">
    <cofactor evidence="1">
        <name>Mg(2+)</name>
        <dbReference type="ChEBI" id="CHEBI:18420"/>
    </cofactor>
</comment>
<keyword evidence="5 7" id="KW-0460">Magnesium</keyword>
<dbReference type="Proteomes" id="UP001238163">
    <property type="component" value="Unassembled WGS sequence"/>
</dbReference>
<dbReference type="InterPro" id="IPR005844">
    <property type="entry name" value="A-D-PHexomutase_a/b/a-I"/>
</dbReference>
<reference evidence="12" key="1">
    <citation type="submission" date="2023-07" db="EMBL/GenBank/DDBJ databases">
        <title>Genomic Encyclopedia of Type Strains, Phase IV (KMG-IV): sequencing the most valuable type-strain genomes for metagenomic binning, comparative biology and taxonomic classification.</title>
        <authorList>
            <person name="Goeker M."/>
        </authorList>
    </citation>
    <scope>NUCLEOTIDE SEQUENCE</scope>
    <source>
        <strain evidence="12">DSM 24202</strain>
    </source>
</reference>
<feature type="domain" description="Alpha-D-phosphohexomutase C-terminal" evidence="8">
    <location>
        <begin position="490"/>
        <end position="538"/>
    </location>
</feature>
<dbReference type="SUPFAM" id="SSF55957">
    <property type="entry name" value="Phosphoglucomutase, C-terminal domain"/>
    <property type="match status" value="1"/>
</dbReference>
<dbReference type="InterPro" id="IPR005845">
    <property type="entry name" value="A-D-PHexomutase_a/b/a-II"/>
</dbReference>
<evidence type="ECO:0000259" key="11">
    <source>
        <dbReference type="Pfam" id="PF02880"/>
    </source>
</evidence>
<dbReference type="PANTHER" id="PTHR22573:SF57">
    <property type="entry name" value="PHOSPHOGLUCOMUTASE"/>
    <property type="match status" value="1"/>
</dbReference>
<dbReference type="InterPro" id="IPR016066">
    <property type="entry name" value="A-D-PHexomutase_CS"/>
</dbReference>
<dbReference type="PANTHER" id="PTHR22573">
    <property type="entry name" value="PHOSPHOHEXOMUTASE FAMILY MEMBER"/>
    <property type="match status" value="1"/>
</dbReference>
<dbReference type="NCBIfam" id="TIGR01132">
    <property type="entry name" value="pgm"/>
    <property type="match status" value="1"/>
</dbReference>
<evidence type="ECO:0000256" key="1">
    <source>
        <dbReference type="ARBA" id="ARBA00001946"/>
    </source>
</evidence>